<gene>
    <name evidence="2" type="ORF">GBAR_LOCUS29570</name>
</gene>
<reference evidence="2" key="1">
    <citation type="submission" date="2023-03" db="EMBL/GenBank/DDBJ databases">
        <authorList>
            <person name="Steffen K."/>
            <person name="Cardenas P."/>
        </authorList>
    </citation>
    <scope>NUCLEOTIDE SEQUENCE</scope>
</reference>
<evidence type="ECO:0000313" key="2">
    <source>
        <dbReference type="EMBL" id="CAI8054110.1"/>
    </source>
</evidence>
<dbReference type="AlphaFoldDB" id="A0AA35TTD4"/>
<feature type="region of interest" description="Disordered" evidence="1">
    <location>
        <begin position="1"/>
        <end position="40"/>
    </location>
</feature>
<evidence type="ECO:0000313" key="3">
    <source>
        <dbReference type="Proteomes" id="UP001174909"/>
    </source>
</evidence>
<name>A0AA35TTD4_GEOBA</name>
<feature type="compositionally biased region" description="Polar residues" evidence="1">
    <location>
        <begin position="16"/>
        <end position="40"/>
    </location>
</feature>
<organism evidence="2 3">
    <name type="scientific">Geodia barretti</name>
    <name type="common">Barrett's horny sponge</name>
    <dbReference type="NCBI Taxonomy" id="519541"/>
    <lineage>
        <taxon>Eukaryota</taxon>
        <taxon>Metazoa</taxon>
        <taxon>Porifera</taxon>
        <taxon>Demospongiae</taxon>
        <taxon>Heteroscleromorpha</taxon>
        <taxon>Tetractinellida</taxon>
        <taxon>Astrophorina</taxon>
        <taxon>Geodiidae</taxon>
        <taxon>Geodia</taxon>
    </lineage>
</organism>
<dbReference type="EMBL" id="CASHTH010004147">
    <property type="protein sequence ID" value="CAI8054110.1"/>
    <property type="molecule type" value="Genomic_DNA"/>
</dbReference>
<dbReference type="Proteomes" id="UP001174909">
    <property type="component" value="Unassembled WGS sequence"/>
</dbReference>
<comment type="caution">
    <text evidence="2">The sequence shown here is derived from an EMBL/GenBank/DDBJ whole genome shotgun (WGS) entry which is preliminary data.</text>
</comment>
<keyword evidence="3" id="KW-1185">Reference proteome</keyword>
<evidence type="ECO:0000256" key="1">
    <source>
        <dbReference type="SAM" id="MobiDB-lite"/>
    </source>
</evidence>
<protein>
    <submittedName>
        <fullName evidence="2">Uncharacterized protein</fullName>
    </submittedName>
</protein>
<sequence length="40" mass="4529">MAGSLEDSIPEYDYVQSEQPHTQTNPSYRGNSSTIFTTYL</sequence>
<accession>A0AA35TTD4</accession>
<proteinExistence type="predicted"/>